<dbReference type="GO" id="GO:0140662">
    <property type="term" value="F:ATP-dependent protein folding chaperone"/>
    <property type="evidence" value="ECO:0007669"/>
    <property type="project" value="InterPro"/>
</dbReference>
<evidence type="ECO:0000256" key="7">
    <source>
        <dbReference type="ARBA" id="ARBA00023016"/>
    </source>
</evidence>
<dbReference type="PRINTS" id="PR00301">
    <property type="entry name" value="HEATSHOCK70"/>
</dbReference>
<proteinExistence type="inferred from homology"/>
<dbReference type="KEGG" id="meg:DKB62_03650"/>
<dbReference type="SUPFAM" id="SSF53067">
    <property type="entry name" value="Actin-like ATPase domain"/>
    <property type="match status" value="2"/>
</dbReference>
<keyword evidence="5 12" id="KW-0547">Nucleotide-binding</keyword>
<keyword evidence="6 12" id="KW-0067">ATP-binding</keyword>
<accession>A0A346AXZ0</accession>
<keyword evidence="7" id="KW-0346">Stress response</keyword>
<evidence type="ECO:0000256" key="9">
    <source>
        <dbReference type="ARBA" id="ARBA00030019"/>
    </source>
</evidence>
<keyword evidence="8" id="KW-0143">Chaperone</keyword>
<dbReference type="Proteomes" id="UP000254337">
    <property type="component" value="Chromosome"/>
</dbReference>
<dbReference type="PROSITE" id="PS00329">
    <property type="entry name" value="HSP70_2"/>
    <property type="match status" value="1"/>
</dbReference>
<evidence type="ECO:0000313" key="14">
    <source>
        <dbReference type="Proteomes" id="UP000254337"/>
    </source>
</evidence>
<evidence type="ECO:0000256" key="5">
    <source>
        <dbReference type="ARBA" id="ARBA00022741"/>
    </source>
</evidence>
<dbReference type="GO" id="GO:0005524">
    <property type="term" value="F:ATP binding"/>
    <property type="evidence" value="ECO:0007669"/>
    <property type="project" value="UniProtKB-KW"/>
</dbReference>
<name>A0A346AXZ0_9FIRM</name>
<keyword evidence="14" id="KW-1185">Reference proteome</keyword>
<comment type="function">
    <text evidence="1">Acts as a chaperone.</text>
</comment>
<dbReference type="Gene3D" id="3.90.640.10">
    <property type="entry name" value="Actin, Chain A, domain 4"/>
    <property type="match status" value="1"/>
</dbReference>
<dbReference type="AlphaFoldDB" id="A0A346AXZ0"/>
<evidence type="ECO:0000256" key="11">
    <source>
        <dbReference type="ARBA" id="ARBA00033103"/>
    </source>
</evidence>
<dbReference type="PANTHER" id="PTHR19375">
    <property type="entry name" value="HEAT SHOCK PROTEIN 70KDA"/>
    <property type="match status" value="1"/>
</dbReference>
<evidence type="ECO:0000256" key="6">
    <source>
        <dbReference type="ARBA" id="ARBA00022840"/>
    </source>
</evidence>
<dbReference type="EMBL" id="CP029462">
    <property type="protein sequence ID" value="AXL20733.1"/>
    <property type="molecule type" value="Genomic_DNA"/>
</dbReference>
<evidence type="ECO:0000256" key="8">
    <source>
        <dbReference type="ARBA" id="ARBA00023186"/>
    </source>
</evidence>
<dbReference type="Pfam" id="PF00012">
    <property type="entry name" value="HSP70"/>
    <property type="match status" value="1"/>
</dbReference>
<evidence type="ECO:0000313" key="13">
    <source>
        <dbReference type="EMBL" id="AXL20733.1"/>
    </source>
</evidence>
<dbReference type="InterPro" id="IPR013126">
    <property type="entry name" value="Hsp_70_fam"/>
</dbReference>
<reference evidence="13 14" key="1">
    <citation type="submission" date="2018-05" db="EMBL/GenBank/DDBJ databases">
        <title>Complete genome sequence of Megasphaera sp. AJH120T, isolated from the ceca of a chicken.</title>
        <authorList>
            <person name="Maki J."/>
            <person name="Looft T."/>
        </authorList>
    </citation>
    <scope>NUCLEOTIDE SEQUENCE [LARGE SCALE GENOMIC DNA]</scope>
    <source>
        <strain evidence="13 14">AJH120</strain>
    </source>
</reference>
<evidence type="ECO:0000256" key="3">
    <source>
        <dbReference type="ARBA" id="ARBA00014415"/>
    </source>
</evidence>
<evidence type="ECO:0000256" key="1">
    <source>
        <dbReference type="ARBA" id="ARBA00002290"/>
    </source>
</evidence>
<organism evidence="13 14">
    <name type="scientific">Megasphaera stantonii</name>
    <dbReference type="NCBI Taxonomy" id="2144175"/>
    <lineage>
        <taxon>Bacteria</taxon>
        <taxon>Bacillati</taxon>
        <taxon>Bacillota</taxon>
        <taxon>Negativicutes</taxon>
        <taxon>Veillonellales</taxon>
        <taxon>Veillonellaceae</taxon>
        <taxon>Megasphaera</taxon>
    </lineage>
</organism>
<dbReference type="InterPro" id="IPR018181">
    <property type="entry name" value="Heat_shock_70_CS"/>
</dbReference>
<dbReference type="InterPro" id="IPR043129">
    <property type="entry name" value="ATPase_NBD"/>
</dbReference>
<dbReference type="OrthoDB" id="499700at2"/>
<evidence type="ECO:0000256" key="2">
    <source>
        <dbReference type="ARBA" id="ARBA00007381"/>
    </source>
</evidence>
<protein>
    <recommendedName>
        <fullName evidence="3">Chaperone protein DnaK</fullName>
    </recommendedName>
    <alternativeName>
        <fullName evidence="4">Chaperone protein dnaK</fullName>
    </alternativeName>
    <alternativeName>
        <fullName evidence="11">HSP70</fullName>
    </alternativeName>
    <alternativeName>
        <fullName evidence="10">Heat shock 70 kDa protein</fullName>
    </alternativeName>
    <alternativeName>
        <fullName evidence="9">Heat shock protein 70</fullName>
    </alternativeName>
</protein>
<dbReference type="Gene3D" id="3.30.420.40">
    <property type="match status" value="2"/>
</dbReference>
<evidence type="ECO:0000256" key="12">
    <source>
        <dbReference type="RuleBase" id="RU003322"/>
    </source>
</evidence>
<gene>
    <name evidence="13" type="ORF">DKB62_03650</name>
</gene>
<comment type="similarity">
    <text evidence="2 12">Belongs to the heat shock protein 70 family.</text>
</comment>
<sequence length="517" mass="58887">MRRRNSVAQHFIGIDFGACNIKAASYTAQGRQRKIKLNTSIGKGSETPNVIYYKDCNAYDVGTAALRSAELGNKKNMITYVKRKLELEHWSAYIDSLGRDITAIEAATDIFSWLQKTISNTLSQKQIRAVITMPVCFSEMQKQRIYDAAIAAHIDVEAVITEPFAAAFSIENVFDEEGEQVVLIFDFGGSTLDLSLLRVENDGDGEVCITELAAKGMHYGGIDIDWDIYTRSFKPKYEAEIKNIIAAEDTSGYAEQELVSIVKELKEMIFDSEEENAECSHIFRGIQKNYIFALTRDEIYTVFSDIKIKDRIIQCLDELFDSTDEITKDEVTLAWSFGGTSKIPYFREILSEYVGDDVFDSEDCDMDEAYIGIAAGAAHYFYLKNEENDIEIHNIIPFYIGINENNRFVKYINRNERYGFETFYNPLRIADLEKNNYTISVYQTFNDISDAPIDDEDIVFMGKIELDKTLYTDKEAVLFKMKMNEKGELHIRVYECQGEGQDCNIVLIEDKVVLIGG</sequence>
<evidence type="ECO:0000256" key="4">
    <source>
        <dbReference type="ARBA" id="ARBA00017249"/>
    </source>
</evidence>
<evidence type="ECO:0000256" key="10">
    <source>
        <dbReference type="ARBA" id="ARBA00030945"/>
    </source>
</evidence>